<proteinExistence type="predicted"/>
<comment type="caution">
    <text evidence="2">The sequence shown here is derived from an EMBL/GenBank/DDBJ whole genome shotgun (WGS) entry which is preliminary data.</text>
</comment>
<accession>A0A2M7T7Q3</accession>
<dbReference type="RefSeq" id="WP_286678681.1">
    <property type="nucleotide sequence ID" value="NZ_MNXI01000097.1"/>
</dbReference>
<dbReference type="InterPro" id="IPR025877">
    <property type="entry name" value="MobA-like_NTP_Trfase"/>
</dbReference>
<dbReference type="GO" id="GO:0016779">
    <property type="term" value="F:nucleotidyltransferase activity"/>
    <property type="evidence" value="ECO:0007669"/>
    <property type="project" value="UniProtKB-ARBA"/>
</dbReference>
<organism evidence="2 3">
    <name type="scientific">Candidatus Aquicultor secundus</name>
    <dbReference type="NCBI Taxonomy" id="1973895"/>
    <lineage>
        <taxon>Bacteria</taxon>
        <taxon>Bacillati</taxon>
        <taxon>Actinomycetota</taxon>
        <taxon>Candidatus Aquicultoria</taxon>
        <taxon>Candidatus Aquicultorales</taxon>
        <taxon>Candidatus Aquicultoraceae</taxon>
        <taxon>Candidatus Aquicultor</taxon>
    </lineage>
</organism>
<name>A0A2M7T7Q3_9ACTN</name>
<dbReference type="EMBL" id="PFNG01000180">
    <property type="protein sequence ID" value="PIZ37061.1"/>
    <property type="molecule type" value="Genomic_DNA"/>
</dbReference>
<dbReference type="AlphaFoldDB" id="A0A2M7T7Q3"/>
<dbReference type="Proteomes" id="UP000230956">
    <property type="component" value="Unassembled WGS sequence"/>
</dbReference>
<dbReference type="Pfam" id="PF12804">
    <property type="entry name" value="NTP_transf_3"/>
    <property type="match status" value="1"/>
</dbReference>
<evidence type="ECO:0000313" key="2">
    <source>
        <dbReference type="EMBL" id="PIZ37061.1"/>
    </source>
</evidence>
<evidence type="ECO:0000259" key="1">
    <source>
        <dbReference type="Pfam" id="PF12804"/>
    </source>
</evidence>
<reference evidence="3" key="1">
    <citation type="submission" date="2017-09" db="EMBL/GenBank/DDBJ databases">
        <title>Depth-based differentiation of microbial function through sediment-hosted aquifers and enrichment of novel symbionts in the deep terrestrial subsurface.</title>
        <authorList>
            <person name="Probst A.J."/>
            <person name="Ladd B."/>
            <person name="Jarett J.K."/>
            <person name="Geller-Mcgrath D.E."/>
            <person name="Sieber C.M.K."/>
            <person name="Emerson J.B."/>
            <person name="Anantharaman K."/>
            <person name="Thomas B.C."/>
            <person name="Malmstrom R."/>
            <person name="Stieglmeier M."/>
            <person name="Klingl A."/>
            <person name="Woyke T."/>
            <person name="Ryan C.M."/>
            <person name="Banfield J.F."/>
        </authorList>
    </citation>
    <scope>NUCLEOTIDE SEQUENCE [LARGE SCALE GENOMIC DNA]</scope>
</reference>
<evidence type="ECO:0000313" key="3">
    <source>
        <dbReference type="Proteomes" id="UP000230956"/>
    </source>
</evidence>
<gene>
    <name evidence="2" type="ORF">COY37_07800</name>
</gene>
<protein>
    <submittedName>
        <fullName evidence="2">Molybdopterin-guanine dinucleotide biosynthesis protein A</fullName>
    </submittedName>
</protein>
<dbReference type="SUPFAM" id="SSF53448">
    <property type="entry name" value="Nucleotide-diphospho-sugar transferases"/>
    <property type="match status" value="1"/>
</dbReference>
<sequence length="249" mass="27428">MVDAIILAGGSAKGLAEVPAKGLVPVNGRPMFEYVVDALSRCKDIDRICVVLPVEHSLNRLAAKADVVMATGSLPRVAKAGIDFLGTKNQVLILSADIPLISPEAISDFLERCSKRKAGFYYPIVKYGESEKRFPDVKRTYAKVKEGRFTGGNIVLVEPEFVNRNMAFIERMYELRKQPVKLARVLGIMFLFRFVLGLLSIGQLEERVGRLTQSTCMAVITPFIEIGVDVDKESDLQLATVALRGGTHE</sequence>
<feature type="domain" description="MobA-like NTP transferase" evidence="1">
    <location>
        <begin position="4"/>
        <end position="126"/>
    </location>
</feature>
<dbReference type="InterPro" id="IPR029044">
    <property type="entry name" value="Nucleotide-diphossugar_trans"/>
</dbReference>
<dbReference type="Gene3D" id="3.90.550.10">
    <property type="entry name" value="Spore Coat Polysaccharide Biosynthesis Protein SpsA, Chain A"/>
    <property type="match status" value="1"/>
</dbReference>